<evidence type="ECO:0000256" key="1">
    <source>
        <dbReference type="ARBA" id="ARBA00004651"/>
    </source>
</evidence>
<dbReference type="InterPro" id="IPR000620">
    <property type="entry name" value="EamA_dom"/>
</dbReference>
<gene>
    <name evidence="9" type="ORF">GXN74_11295</name>
</gene>
<comment type="subcellular location">
    <subcellularLocation>
        <location evidence="1">Cell membrane</location>
        <topology evidence="1">Multi-pass membrane protein</topology>
    </subcellularLocation>
</comment>
<dbReference type="InterPro" id="IPR037185">
    <property type="entry name" value="EmrE-like"/>
</dbReference>
<evidence type="ECO:0000256" key="4">
    <source>
        <dbReference type="ARBA" id="ARBA00022692"/>
    </source>
</evidence>
<evidence type="ECO:0000256" key="3">
    <source>
        <dbReference type="ARBA" id="ARBA00022475"/>
    </source>
</evidence>
<feature type="transmembrane region" description="Helical" evidence="7">
    <location>
        <begin position="133"/>
        <end position="153"/>
    </location>
</feature>
<keyword evidence="10" id="KW-1185">Reference proteome</keyword>
<feature type="transmembrane region" description="Helical" evidence="7">
    <location>
        <begin position="85"/>
        <end position="102"/>
    </location>
</feature>
<dbReference type="Proteomes" id="UP000461585">
    <property type="component" value="Unassembled WGS sequence"/>
</dbReference>
<feature type="transmembrane region" description="Helical" evidence="7">
    <location>
        <begin position="23"/>
        <end position="42"/>
    </location>
</feature>
<feature type="transmembrane region" description="Helical" evidence="7">
    <location>
        <begin position="251"/>
        <end position="267"/>
    </location>
</feature>
<dbReference type="AlphaFoldDB" id="A0A7X5KMU5"/>
<evidence type="ECO:0000259" key="8">
    <source>
        <dbReference type="Pfam" id="PF00892"/>
    </source>
</evidence>
<name>A0A7X5KMU5_9FIRM</name>
<comment type="similarity">
    <text evidence="2">Belongs to the EamA transporter family.</text>
</comment>
<dbReference type="PANTHER" id="PTHR42920:SF5">
    <property type="entry name" value="EAMA DOMAIN-CONTAINING PROTEIN"/>
    <property type="match status" value="1"/>
</dbReference>
<evidence type="ECO:0000313" key="10">
    <source>
        <dbReference type="Proteomes" id="UP000461585"/>
    </source>
</evidence>
<feature type="transmembrane region" description="Helical" evidence="7">
    <location>
        <begin position="54"/>
        <end position="73"/>
    </location>
</feature>
<evidence type="ECO:0000256" key="5">
    <source>
        <dbReference type="ARBA" id="ARBA00022989"/>
    </source>
</evidence>
<dbReference type="EMBL" id="JAAEEH010000034">
    <property type="protein sequence ID" value="NDL68326.1"/>
    <property type="molecule type" value="Genomic_DNA"/>
</dbReference>
<dbReference type="SUPFAM" id="SSF103481">
    <property type="entry name" value="Multidrug resistance efflux transporter EmrE"/>
    <property type="match status" value="2"/>
</dbReference>
<proteinExistence type="inferred from homology"/>
<protein>
    <submittedName>
        <fullName evidence="9">DMT family transporter</fullName>
    </submittedName>
</protein>
<evidence type="ECO:0000313" key="9">
    <source>
        <dbReference type="EMBL" id="NDL68326.1"/>
    </source>
</evidence>
<accession>A0A7X5KMU5</accession>
<evidence type="ECO:0000256" key="2">
    <source>
        <dbReference type="ARBA" id="ARBA00007362"/>
    </source>
</evidence>
<evidence type="ECO:0000256" key="6">
    <source>
        <dbReference type="ARBA" id="ARBA00023136"/>
    </source>
</evidence>
<evidence type="ECO:0000256" key="7">
    <source>
        <dbReference type="SAM" id="Phobius"/>
    </source>
</evidence>
<reference evidence="9 10" key="1">
    <citation type="submission" date="2020-01" db="EMBL/GenBank/DDBJ databases">
        <title>Anaeroalcalibacter tamaniensis gen. nov., sp. nov., moderately halophilic strictly anaerobic fermenter bacterium from mud volcano of Taman peninsula.</title>
        <authorList>
            <person name="Frolova A."/>
            <person name="Merkel A.Y."/>
            <person name="Slobodkin A.I."/>
        </authorList>
    </citation>
    <scope>NUCLEOTIDE SEQUENCE [LARGE SCALE GENOMIC DNA]</scope>
    <source>
        <strain evidence="9 10">F-3ap</strain>
    </source>
</reference>
<sequence length="286" mass="30439">MLVAVLWGFGFVAVKIGLNNGVGTYYLLSLRFLVATLVLLPFERSSLSAIPPRTLRGGVFLGVLLFLAFLFQTSGLARTTTANNAFLTSVNVILVPFLAWASTGRKVPLKGFLSAFLTLAGIGLLTLERDFSINSGDLLTLVCAVMFAGHIVGTSRYAKEAAIRTLVFLQMATALVLSVAMALLGGEIQPLEPSSLAAILYLGFFSTLAAFFLQTLGQKHAHPSKAAVLLSTESLFGALFAILVFRDPLTVRVFWGGLLVFAGVLLAESPGLSRRPASSKPTREAA</sequence>
<keyword evidence="3" id="KW-1003">Cell membrane</keyword>
<dbReference type="GO" id="GO:0005886">
    <property type="term" value="C:plasma membrane"/>
    <property type="evidence" value="ECO:0007669"/>
    <property type="project" value="UniProtKB-SubCell"/>
</dbReference>
<feature type="transmembrane region" description="Helical" evidence="7">
    <location>
        <begin position="196"/>
        <end position="214"/>
    </location>
</feature>
<comment type="caution">
    <text evidence="9">The sequence shown here is derived from an EMBL/GenBank/DDBJ whole genome shotgun (WGS) entry which is preliminary data.</text>
</comment>
<dbReference type="Pfam" id="PF00892">
    <property type="entry name" value="EamA"/>
    <property type="match status" value="2"/>
</dbReference>
<feature type="transmembrane region" description="Helical" evidence="7">
    <location>
        <begin position="165"/>
        <end position="184"/>
    </location>
</feature>
<feature type="domain" description="EamA" evidence="8">
    <location>
        <begin position="135"/>
        <end position="266"/>
    </location>
</feature>
<feature type="domain" description="EamA" evidence="8">
    <location>
        <begin position="1"/>
        <end position="126"/>
    </location>
</feature>
<keyword evidence="4 7" id="KW-0812">Transmembrane</keyword>
<feature type="transmembrane region" description="Helical" evidence="7">
    <location>
        <begin position="226"/>
        <end position="245"/>
    </location>
</feature>
<organism evidence="9 10">
    <name type="scientific">Anaerotalea alkaliphila</name>
    <dbReference type="NCBI Taxonomy" id="2662126"/>
    <lineage>
        <taxon>Bacteria</taxon>
        <taxon>Bacillati</taxon>
        <taxon>Bacillota</taxon>
        <taxon>Clostridia</taxon>
        <taxon>Eubacteriales</taxon>
        <taxon>Anaerotalea</taxon>
    </lineage>
</organism>
<feature type="transmembrane region" description="Helical" evidence="7">
    <location>
        <begin position="109"/>
        <end position="127"/>
    </location>
</feature>
<keyword evidence="5 7" id="KW-1133">Transmembrane helix</keyword>
<dbReference type="InterPro" id="IPR051258">
    <property type="entry name" value="Diverse_Substrate_Transporter"/>
</dbReference>
<keyword evidence="6 7" id="KW-0472">Membrane</keyword>
<dbReference type="PANTHER" id="PTHR42920">
    <property type="entry name" value="OS03G0707200 PROTEIN-RELATED"/>
    <property type="match status" value="1"/>
</dbReference>